<gene>
    <name evidence="2" type="ORF">LSAT_V11C900475830</name>
</gene>
<feature type="region of interest" description="Disordered" evidence="1">
    <location>
        <begin position="32"/>
        <end position="58"/>
    </location>
</feature>
<sequence>METSGVFQRIVWMNFREKTIISVKGRRGLDIKSRKTTDSSARKAESSSSPAPPLSTLSNFRESEMSGVRSTISSPSTTISSSLSSLNELKSNIFADNLVETKDDLLKIFSTGSNYIKSISEGKTIQQIVPSSYNNESNGTLKANCSELEVVRVEGTSMGLLYCRLVSLVILLVDGNIFTIKQ</sequence>
<comment type="caution">
    <text evidence="2">The sequence shown here is derived from an EMBL/GenBank/DDBJ whole genome shotgun (WGS) entry which is preliminary data.</text>
</comment>
<dbReference type="Proteomes" id="UP000235145">
    <property type="component" value="Unassembled WGS sequence"/>
</dbReference>
<proteinExistence type="predicted"/>
<protein>
    <submittedName>
        <fullName evidence="2">Uncharacterized protein</fullName>
    </submittedName>
</protein>
<feature type="compositionally biased region" description="Basic and acidic residues" evidence="1">
    <location>
        <begin position="32"/>
        <end position="45"/>
    </location>
</feature>
<evidence type="ECO:0000256" key="1">
    <source>
        <dbReference type="SAM" id="MobiDB-lite"/>
    </source>
</evidence>
<organism evidence="2 3">
    <name type="scientific">Lactuca sativa</name>
    <name type="common">Garden lettuce</name>
    <dbReference type="NCBI Taxonomy" id="4236"/>
    <lineage>
        <taxon>Eukaryota</taxon>
        <taxon>Viridiplantae</taxon>
        <taxon>Streptophyta</taxon>
        <taxon>Embryophyta</taxon>
        <taxon>Tracheophyta</taxon>
        <taxon>Spermatophyta</taxon>
        <taxon>Magnoliopsida</taxon>
        <taxon>eudicotyledons</taxon>
        <taxon>Gunneridae</taxon>
        <taxon>Pentapetalae</taxon>
        <taxon>asterids</taxon>
        <taxon>campanulids</taxon>
        <taxon>Asterales</taxon>
        <taxon>Asteraceae</taxon>
        <taxon>Cichorioideae</taxon>
        <taxon>Cichorieae</taxon>
        <taxon>Lactucinae</taxon>
        <taxon>Lactuca</taxon>
    </lineage>
</organism>
<evidence type="ECO:0000313" key="3">
    <source>
        <dbReference type="Proteomes" id="UP000235145"/>
    </source>
</evidence>
<dbReference type="EMBL" id="NBSK02000009">
    <property type="protein sequence ID" value="KAJ0186794.1"/>
    <property type="molecule type" value="Genomic_DNA"/>
</dbReference>
<dbReference type="AlphaFoldDB" id="A0A9R1UGQ0"/>
<keyword evidence="3" id="KW-1185">Reference proteome</keyword>
<evidence type="ECO:0000313" key="2">
    <source>
        <dbReference type="EMBL" id="KAJ0186794.1"/>
    </source>
</evidence>
<accession>A0A9R1UGQ0</accession>
<feature type="compositionally biased region" description="Low complexity" evidence="1">
    <location>
        <begin position="46"/>
        <end position="58"/>
    </location>
</feature>
<reference evidence="2 3" key="1">
    <citation type="journal article" date="2017" name="Nat. Commun.">
        <title>Genome assembly with in vitro proximity ligation data and whole-genome triplication in lettuce.</title>
        <authorList>
            <person name="Reyes-Chin-Wo S."/>
            <person name="Wang Z."/>
            <person name="Yang X."/>
            <person name="Kozik A."/>
            <person name="Arikit S."/>
            <person name="Song C."/>
            <person name="Xia L."/>
            <person name="Froenicke L."/>
            <person name="Lavelle D.O."/>
            <person name="Truco M.J."/>
            <person name="Xia R."/>
            <person name="Zhu S."/>
            <person name="Xu C."/>
            <person name="Xu H."/>
            <person name="Xu X."/>
            <person name="Cox K."/>
            <person name="Korf I."/>
            <person name="Meyers B.C."/>
            <person name="Michelmore R.W."/>
        </authorList>
    </citation>
    <scope>NUCLEOTIDE SEQUENCE [LARGE SCALE GENOMIC DNA]</scope>
    <source>
        <strain evidence="3">cv. Salinas</strain>
        <tissue evidence="2">Seedlings</tissue>
    </source>
</reference>
<name>A0A9R1UGQ0_LACSA</name>